<reference evidence="4" key="1">
    <citation type="submission" date="2025-05" db="UniProtKB">
        <authorList>
            <consortium name="RefSeq"/>
        </authorList>
    </citation>
    <scope>NUCLEOTIDE SEQUENCE [LARGE SCALE GENOMIC DNA]</scope>
</reference>
<evidence type="ECO:0000256" key="1">
    <source>
        <dbReference type="SAM" id="MobiDB-lite"/>
    </source>
</evidence>
<keyword evidence="2" id="KW-1133">Transmembrane helix</keyword>
<feature type="transmembrane region" description="Helical" evidence="2">
    <location>
        <begin position="604"/>
        <end position="626"/>
    </location>
</feature>
<feature type="transmembrane region" description="Helical" evidence="2">
    <location>
        <begin position="322"/>
        <end position="341"/>
    </location>
</feature>
<organism evidence="4 5">
    <name type="scientific">Ziziphus jujuba</name>
    <name type="common">Chinese jujube</name>
    <name type="synonym">Ziziphus sativa</name>
    <dbReference type="NCBI Taxonomy" id="326968"/>
    <lineage>
        <taxon>Eukaryota</taxon>
        <taxon>Viridiplantae</taxon>
        <taxon>Streptophyta</taxon>
        <taxon>Embryophyta</taxon>
        <taxon>Tracheophyta</taxon>
        <taxon>Spermatophyta</taxon>
        <taxon>Magnoliopsida</taxon>
        <taxon>eudicotyledons</taxon>
        <taxon>Gunneridae</taxon>
        <taxon>Pentapetalae</taxon>
        <taxon>rosids</taxon>
        <taxon>fabids</taxon>
        <taxon>Rosales</taxon>
        <taxon>Rhamnaceae</taxon>
        <taxon>Paliureae</taxon>
        <taxon>Ziziphus</taxon>
    </lineage>
</organism>
<dbReference type="PANTHER" id="PTHR31325">
    <property type="entry name" value="OS01G0798800 PROTEIN-RELATED"/>
    <property type="match status" value="1"/>
</dbReference>
<dbReference type="Proteomes" id="UP001652623">
    <property type="component" value="Chromosome 2"/>
</dbReference>
<feature type="region of interest" description="Disordered" evidence="1">
    <location>
        <begin position="525"/>
        <end position="591"/>
    </location>
</feature>
<keyword evidence="2" id="KW-0472">Membrane</keyword>
<sequence>MNSVVGSLVYVKVRRVTEIFPPRLRKLWKNWELRAMVLTSLSLQIILISLGNRRKHNSRIWIRIVLWCAYLMADWIATVALGVILDNLGNVVEEIGKDGRLDPDVELTAFWAPFLLLHLGGPDTITAYSLEDNELWLRHLLGLGVETGVALYIFIMAWTGSRFSILSIPMLCAGMIKYGERTWALRSASNEEFRASMVTPADPGPNYAKFMQEYSLKQYEGFQVIAEEINEVHVPVDDSSIQNAPQLRRAYDFLQVFKRLFVDLILGVDDLERSRSFFSKLDTDTDTGTRTKKAFELIEMELGFVYDMLYTKARLLHSRGGWILRFISFSCTCAVLVSFSLADHKQCSIVNLIITYLLSCAAILLEVYAVLLLLSSDWTDLWCHEQPTCQKLISPFQLPKPPRWSNSMAQFSALSFYFKDKPMICGGILKIPCLDKVLEKYHYTEYMTVSDDLKKLIFDHLKGISKDSSKVATDIRDIISRRGSRVLGEYAALEWSVKVDFDQSILIWHIATYLCHMEDHAETRQIPGKECGGSSIRLDHPETRETPEKKYGESSIRLDHPETRETPETPEKKYGESSIRLDHPQTQETPEKKYEELSIMLSQYMLYLLVMRPFMLPVGIGMIRFLDTQAELIRFFEEYKSTSDGNTTSQSGGSKNICSWVNEWCFNTTKKFNGDESKACKMLMKVNTIVEPIKVKGDRSKSVLFEGCRLASQLQEVKEKKWEIISNVWVEMLAYAASQCRGSYHAQQLRRGGEFLSHVWLLMAHLGLTEQFQISQGHARVKLVVE</sequence>
<keyword evidence="2" id="KW-0812">Transmembrane</keyword>
<feature type="domain" description="DUF4220" evidence="3">
    <location>
        <begin position="67"/>
        <end position="415"/>
    </location>
</feature>
<evidence type="ECO:0000313" key="5">
    <source>
        <dbReference type="RefSeq" id="XP_060670099.1"/>
    </source>
</evidence>
<dbReference type="InterPro" id="IPR007658">
    <property type="entry name" value="DUF594"/>
</dbReference>
<dbReference type="GeneID" id="107435107"/>
<keyword evidence="4" id="KW-1185">Reference proteome</keyword>
<proteinExistence type="predicted"/>
<dbReference type="Pfam" id="PF13968">
    <property type="entry name" value="DUF4220"/>
    <property type="match status" value="1"/>
</dbReference>
<protein>
    <submittedName>
        <fullName evidence="5">Uncharacterized protein LOC107435107</fullName>
    </submittedName>
</protein>
<reference evidence="5" key="2">
    <citation type="submission" date="2025-08" db="UniProtKB">
        <authorList>
            <consortium name="RefSeq"/>
        </authorList>
    </citation>
    <scope>IDENTIFICATION</scope>
    <source>
        <tissue evidence="5">Seedling</tissue>
    </source>
</reference>
<gene>
    <name evidence="5" type="primary">LOC107435107</name>
</gene>
<dbReference type="RefSeq" id="XP_060670099.1">
    <property type="nucleotide sequence ID" value="XM_060814116.1"/>
</dbReference>
<feature type="transmembrane region" description="Helical" evidence="2">
    <location>
        <begin position="33"/>
        <end position="52"/>
    </location>
</feature>
<feature type="compositionally biased region" description="Basic and acidic residues" evidence="1">
    <location>
        <begin position="537"/>
        <end position="591"/>
    </location>
</feature>
<name>A0ABM4A043_ZIZJJ</name>
<evidence type="ECO:0000259" key="3">
    <source>
        <dbReference type="Pfam" id="PF13968"/>
    </source>
</evidence>
<dbReference type="Pfam" id="PF04578">
    <property type="entry name" value="DUF594"/>
    <property type="match status" value="1"/>
</dbReference>
<dbReference type="InterPro" id="IPR025315">
    <property type="entry name" value="DUF4220"/>
</dbReference>
<feature type="transmembrane region" description="Helical" evidence="2">
    <location>
        <begin position="353"/>
        <end position="374"/>
    </location>
</feature>
<evidence type="ECO:0000256" key="2">
    <source>
        <dbReference type="SAM" id="Phobius"/>
    </source>
</evidence>
<accession>A0ABM4A043</accession>
<evidence type="ECO:0000313" key="4">
    <source>
        <dbReference type="Proteomes" id="UP001652623"/>
    </source>
</evidence>
<feature type="transmembrane region" description="Helical" evidence="2">
    <location>
        <begin position="64"/>
        <end position="85"/>
    </location>
</feature>